<organism evidence="1 2">
    <name type="scientific">Tritrichomonas foetus</name>
    <dbReference type="NCBI Taxonomy" id="1144522"/>
    <lineage>
        <taxon>Eukaryota</taxon>
        <taxon>Metamonada</taxon>
        <taxon>Parabasalia</taxon>
        <taxon>Tritrichomonadida</taxon>
        <taxon>Tritrichomonadidae</taxon>
        <taxon>Tritrichomonas</taxon>
    </lineage>
</organism>
<proteinExistence type="predicted"/>
<dbReference type="GeneID" id="94842570"/>
<keyword evidence="2" id="KW-1185">Reference proteome</keyword>
<dbReference type="Proteomes" id="UP000179807">
    <property type="component" value="Unassembled WGS sequence"/>
</dbReference>
<reference evidence="1" key="1">
    <citation type="submission" date="2016-10" db="EMBL/GenBank/DDBJ databases">
        <authorList>
            <person name="Benchimol M."/>
            <person name="Almeida L.G."/>
            <person name="Vasconcelos A.T."/>
            <person name="Perreira-Neves A."/>
            <person name="Rosa I.A."/>
            <person name="Tasca T."/>
            <person name="Bogo M.R."/>
            <person name="de Souza W."/>
        </authorList>
    </citation>
    <scope>NUCLEOTIDE SEQUENCE [LARGE SCALE GENOMIC DNA]</scope>
    <source>
        <strain evidence="1">K</strain>
    </source>
</reference>
<protein>
    <submittedName>
        <fullName evidence="1">Uncharacterized protein</fullName>
    </submittedName>
</protein>
<dbReference type="RefSeq" id="XP_068354888.1">
    <property type="nucleotide sequence ID" value="XM_068507866.1"/>
</dbReference>
<gene>
    <name evidence="1" type="ORF">TRFO_31316</name>
</gene>
<accession>A0A1J4JTJ7</accession>
<dbReference type="EMBL" id="MLAK01000896">
    <property type="protein sequence ID" value="OHT01752.1"/>
    <property type="molecule type" value="Genomic_DNA"/>
</dbReference>
<comment type="caution">
    <text evidence="1">The sequence shown here is derived from an EMBL/GenBank/DDBJ whole genome shotgun (WGS) entry which is preliminary data.</text>
</comment>
<dbReference type="VEuPathDB" id="TrichDB:TRFO_31316"/>
<evidence type="ECO:0000313" key="1">
    <source>
        <dbReference type="EMBL" id="OHT01752.1"/>
    </source>
</evidence>
<name>A0A1J4JTJ7_9EUKA</name>
<dbReference type="AlphaFoldDB" id="A0A1J4JTJ7"/>
<sequence length="276" mass="31788">MCVKKMSQIFPSQHILDGIFEGINKNIIWRDINILHKTINDSFYPKRSIDDNAILLEGNIEIKEGSIDVTISIPRGYLNEKSSAFVFPLFTLGKISDGCTICSDLIHDYQLDIKALIPDFQTNPSISNLVDVFTKHFQRNILYRKGADLIEAVRPIIEDLNDMFERANEHAQDNHLRQDLSDSLKSIKKVLDEYTHNLRYVQEIYDDAGKDQKVIYSPEFEDAIVEYGKSAKFNETKDLLESMFNDSLISPAEYISGIREVATYEFEEKVKPMFCK</sequence>
<evidence type="ECO:0000313" key="2">
    <source>
        <dbReference type="Proteomes" id="UP000179807"/>
    </source>
</evidence>